<dbReference type="AlphaFoldDB" id="A0A7R9E3Y9"/>
<dbReference type="InterPro" id="IPR003591">
    <property type="entry name" value="Leu-rich_rpt_typical-subtyp"/>
</dbReference>
<feature type="compositionally biased region" description="Basic and acidic residues" evidence="3">
    <location>
        <begin position="780"/>
        <end position="790"/>
    </location>
</feature>
<keyword evidence="1" id="KW-0433">Leucine-rich repeat</keyword>
<dbReference type="GO" id="GO:0005737">
    <property type="term" value="C:cytoplasm"/>
    <property type="evidence" value="ECO:0007669"/>
    <property type="project" value="TreeGrafter"/>
</dbReference>
<evidence type="ECO:0000256" key="3">
    <source>
        <dbReference type="SAM" id="MobiDB-lite"/>
    </source>
</evidence>
<feature type="region of interest" description="Disordered" evidence="3">
    <location>
        <begin position="1216"/>
        <end position="1255"/>
    </location>
</feature>
<accession>A0A7R9E3Y9</accession>
<evidence type="ECO:0000313" key="4">
    <source>
        <dbReference type="EMBL" id="CAD7426840.1"/>
    </source>
</evidence>
<dbReference type="InterPro" id="IPR050216">
    <property type="entry name" value="LRR_domain-containing"/>
</dbReference>
<dbReference type="SUPFAM" id="SSF52047">
    <property type="entry name" value="RNI-like"/>
    <property type="match status" value="1"/>
</dbReference>
<dbReference type="EMBL" id="OB793289">
    <property type="protein sequence ID" value="CAD7426840.1"/>
    <property type="molecule type" value="Genomic_DNA"/>
</dbReference>
<evidence type="ECO:0000256" key="2">
    <source>
        <dbReference type="ARBA" id="ARBA00022737"/>
    </source>
</evidence>
<sequence length="1255" mass="142032">MADYNKQQNYLQRFIHPQLIKRRRYGKYDHPSESRRQHSFSYRVILPGGSDVRVCLKTFCNTFGVTPRRVQLLGEKILAGKMDSSDQRGGPRRTLNNIEWTDKIVEHIKSFPTIESHYARKIYPNKLFLSPDLNVSRMYRAFLEKYCSECLPGRPPVTRQWYNEIFLLRFNLSFARPKVDTCSTCDSLAVKIKSGDQSAIIEQELHHRRAESATKLMSSDMKNAPTSDAYVIAFDLQQQMYIPQLTHTEMYYSQQLAACNLGIHDSVTGRGTIAAQNKPFTCTVFEEFYDFKTIAHAKLNTKKLGISTASQLRLTAEEFGKVMVAKGTGELAGWCKGINVLKEGIKLEDFKDIQLPTARTHFGIPEKKKADIRRMIPYLEQDAQHYFETIMPFFWKPKEDGKKRTKHSLKQMLAAILTVIEENNSVRTSAKTFNIDRKTLERYCNDDSNEMTEMDSDYSDPDNDLEDFEDLGLDDDYSVGDFVLPEVIGSLINLTELWIDCNRIRSIPACTVTLDRLADSKEGCLGIWGTEKGGGRGMGQTVPFLSLWMTLLIRKRGEGDTRICPVEEKDKFEEDLERHMGNECRIVMGDLNAKVGNYCLFTFIGNLKKLIHFDATNNSIDWIAPEIEKCKKMVDFTVSYNELQGGARRMTITCFVPNREERWGAAQPHGPHPISTEKFNDLQCLKSECIISQRVQESHWPVSYLPDSPIHRREQDIGTEEHSVLPTPSTFIGIQEQDNRRLRKKNCNGPCNYPGGSHIHHYKGRQEVGDIRNGNGTEDVIIHDHTKGPDTDSVSVGPYSVLLSNDPRPSQQQELLGKSLQESRSLTSQDLPERKSLSSKGCQEIKCLQSQSLKESKSLPSKGCQENKCLPSQSLQENKCLPSHSLKRARAYSPRNFKKAGAYRPRVFKRARAYRPRAIKRTRTYHPRAIKRTSAYHLRVFRRASACHPRAVKRARVYCHRAFKRARVYCPQRYQESKSLPSNGCQESKRTIPSTIGHLEELITLKLDDNQLNLLPNTIGKLSKLEEMILSQNDLEALPKSIGLLRKLRVLNVDDNMLEELPPVKLGYNAIKGAKQMLTTASYYPFGLYALSTNYANGLGIRKVKLEEVNPYLRGGRVENHLGKTTPVHPTEIRTSISLSSAVELNTTSALDNYAIKAGNCLIHSKTGKSSSSSSSSSSSGKLVVGLPWLGDVFSNVSSGVSFVVDDAREVELEEVNPHLRGGRVENHLGKTTPSSPDRDSNLDLPVLSSRAQHD</sequence>
<feature type="region of interest" description="Disordered" evidence="3">
    <location>
        <begin position="768"/>
        <end position="837"/>
    </location>
</feature>
<dbReference type="PANTHER" id="PTHR48051:SF54">
    <property type="entry name" value="LEUCINE-RICH REPEAT-CONTAINING PROTEIN"/>
    <property type="match status" value="1"/>
</dbReference>
<protein>
    <submittedName>
        <fullName evidence="4">Uncharacterized protein</fullName>
    </submittedName>
</protein>
<dbReference type="PANTHER" id="PTHR48051">
    <property type="match status" value="1"/>
</dbReference>
<dbReference type="InterPro" id="IPR001611">
    <property type="entry name" value="Leu-rich_rpt"/>
</dbReference>
<feature type="compositionally biased region" description="Polar residues" evidence="3">
    <location>
        <begin position="807"/>
        <end position="830"/>
    </location>
</feature>
<dbReference type="SMART" id="SM00369">
    <property type="entry name" value="LRR_TYP"/>
    <property type="match status" value="5"/>
</dbReference>
<gene>
    <name evidence="4" type="ORF">TMSB3V08_LOCUS3711</name>
</gene>
<proteinExistence type="predicted"/>
<name>A0A7R9E3Y9_9NEOP</name>
<dbReference type="PROSITE" id="PS51450">
    <property type="entry name" value="LRR"/>
    <property type="match status" value="1"/>
</dbReference>
<reference evidence="4" key="1">
    <citation type="submission" date="2020-11" db="EMBL/GenBank/DDBJ databases">
        <authorList>
            <person name="Tran Van P."/>
        </authorList>
    </citation>
    <scope>NUCLEOTIDE SEQUENCE</scope>
</reference>
<keyword evidence="2" id="KW-0677">Repeat</keyword>
<dbReference type="InterPro" id="IPR032675">
    <property type="entry name" value="LRR_dom_sf"/>
</dbReference>
<dbReference type="Gene3D" id="3.80.10.10">
    <property type="entry name" value="Ribonuclease Inhibitor"/>
    <property type="match status" value="2"/>
</dbReference>
<evidence type="ECO:0000256" key="1">
    <source>
        <dbReference type="ARBA" id="ARBA00022614"/>
    </source>
</evidence>
<organism evidence="4">
    <name type="scientific">Timema monikensis</name>
    <dbReference type="NCBI Taxonomy" id="170555"/>
    <lineage>
        <taxon>Eukaryota</taxon>
        <taxon>Metazoa</taxon>
        <taxon>Ecdysozoa</taxon>
        <taxon>Arthropoda</taxon>
        <taxon>Hexapoda</taxon>
        <taxon>Insecta</taxon>
        <taxon>Pterygota</taxon>
        <taxon>Neoptera</taxon>
        <taxon>Polyneoptera</taxon>
        <taxon>Phasmatodea</taxon>
        <taxon>Timematodea</taxon>
        <taxon>Timematoidea</taxon>
        <taxon>Timematidae</taxon>
        <taxon>Timema</taxon>
    </lineage>
</organism>